<dbReference type="EMBL" id="RFES01000005">
    <property type="protein sequence ID" value="RSO57558.1"/>
    <property type="molecule type" value="Genomic_DNA"/>
</dbReference>
<evidence type="ECO:0008006" key="3">
    <source>
        <dbReference type="Google" id="ProtNLM"/>
    </source>
</evidence>
<dbReference type="PROSITE" id="PS51257">
    <property type="entry name" value="PROKAR_LIPOPROTEIN"/>
    <property type="match status" value="1"/>
</dbReference>
<protein>
    <recommendedName>
        <fullName evidence="3">Lipoprotein</fullName>
    </recommendedName>
</protein>
<comment type="caution">
    <text evidence="1">The sequence shown here is derived from an EMBL/GenBank/DDBJ whole genome shotgun (WGS) entry which is preliminary data.</text>
</comment>
<accession>A0A3R9RZA1</accession>
<organism evidence="1 2">
    <name type="scientific">Acinetobacter lactucae</name>
    <dbReference type="NCBI Taxonomy" id="1785128"/>
    <lineage>
        <taxon>Bacteria</taxon>
        <taxon>Pseudomonadati</taxon>
        <taxon>Pseudomonadota</taxon>
        <taxon>Gammaproteobacteria</taxon>
        <taxon>Moraxellales</taxon>
        <taxon>Moraxellaceae</taxon>
        <taxon>Acinetobacter</taxon>
        <taxon>Acinetobacter calcoaceticus/baumannii complex</taxon>
    </lineage>
</organism>
<sequence>MKLITILIVVAALTGCARKEFDQGPETQTLEQVRKNRITYAKDIREATNECLSSVRNNPQVQNYNDDNEIVETCTKYALKLYNAYWSEWNGAV</sequence>
<dbReference type="AlphaFoldDB" id="A0A3R9RZA1"/>
<name>A0A3R9RZA1_9GAMM</name>
<gene>
    <name evidence="1" type="ORF">EA756_08685</name>
</gene>
<evidence type="ECO:0000313" key="1">
    <source>
        <dbReference type="EMBL" id="RSO57558.1"/>
    </source>
</evidence>
<dbReference type="Proteomes" id="UP000276905">
    <property type="component" value="Unassembled WGS sequence"/>
</dbReference>
<evidence type="ECO:0000313" key="2">
    <source>
        <dbReference type="Proteomes" id="UP000276905"/>
    </source>
</evidence>
<proteinExistence type="predicted"/>
<reference evidence="1 2" key="1">
    <citation type="submission" date="2018-10" db="EMBL/GenBank/DDBJ databases">
        <title>GWAS and RNA-Seq identify cryptic mechanisms of antimicrobial resistance in Acinetobacter baumannii.</title>
        <authorList>
            <person name="Sahl J.W."/>
        </authorList>
    </citation>
    <scope>NUCLEOTIDE SEQUENCE [LARGE SCALE GENOMIC DNA]</scope>
    <source>
        <strain evidence="1 2">TG41018</strain>
    </source>
</reference>
<dbReference type="RefSeq" id="WP_125698879.1">
    <property type="nucleotide sequence ID" value="NZ_RFES01000005.1"/>
</dbReference>